<keyword evidence="4" id="KW-1185">Reference proteome</keyword>
<evidence type="ECO:0000256" key="2">
    <source>
        <dbReference type="SAM" id="Phobius"/>
    </source>
</evidence>
<dbReference type="Proteomes" id="UP000613740">
    <property type="component" value="Unassembled WGS sequence"/>
</dbReference>
<reference evidence="3" key="1">
    <citation type="journal article" date="2020" name="bioRxiv">
        <title>Comparative genomics of Chlamydomonas.</title>
        <authorList>
            <person name="Craig R.J."/>
            <person name="Hasan A.R."/>
            <person name="Ness R.W."/>
            <person name="Keightley P.D."/>
        </authorList>
    </citation>
    <scope>NUCLEOTIDE SEQUENCE</scope>
    <source>
        <strain evidence="3">CCAP 11/173</strain>
    </source>
</reference>
<dbReference type="EMBL" id="JAEHOD010000020">
    <property type="protein sequence ID" value="KAG2447779.1"/>
    <property type="molecule type" value="Genomic_DNA"/>
</dbReference>
<feature type="transmembrane region" description="Helical" evidence="2">
    <location>
        <begin position="110"/>
        <end position="127"/>
    </location>
</feature>
<dbReference type="OrthoDB" id="533644at2759"/>
<evidence type="ECO:0000256" key="1">
    <source>
        <dbReference type="SAM" id="MobiDB-lite"/>
    </source>
</evidence>
<feature type="transmembrane region" description="Helical" evidence="2">
    <location>
        <begin position="139"/>
        <end position="156"/>
    </location>
</feature>
<feature type="region of interest" description="Disordered" evidence="1">
    <location>
        <begin position="215"/>
        <end position="239"/>
    </location>
</feature>
<proteinExistence type="predicted"/>
<feature type="compositionally biased region" description="Low complexity" evidence="1">
    <location>
        <begin position="1"/>
        <end position="17"/>
    </location>
</feature>
<feature type="region of interest" description="Disordered" evidence="1">
    <location>
        <begin position="1"/>
        <end position="26"/>
    </location>
</feature>
<comment type="caution">
    <text evidence="3">The sequence shown here is derived from an EMBL/GenBank/DDBJ whole genome shotgun (WGS) entry which is preliminary data.</text>
</comment>
<evidence type="ECO:0000313" key="4">
    <source>
        <dbReference type="Proteomes" id="UP000613740"/>
    </source>
</evidence>
<name>A0A835WHP1_9CHLO</name>
<sequence length="239" mass="25596">MERAASEASTSGSSEVSGDAAPSTSTFSSGPDYYTFYDVFFWRDAPDWYRKTFHATGFGLAFCALKQYLNRSELEVFLPPRSKVLPDSLRDGYRNSQMLKYGFLKVGKETTVIAGAAAAYYAGAYYLGEWRGAHTPENFAASGAAAGVGSALWLLRPLRVRPLAFAAALGAVLGGTSALGVQALGVPFWEEGHDFEGYFFGSKVNLRKEREEREKLARAGAEAGAGTGAQGSGECASCK</sequence>
<feature type="transmembrane region" description="Helical" evidence="2">
    <location>
        <begin position="163"/>
        <end position="189"/>
    </location>
</feature>
<evidence type="ECO:0000313" key="3">
    <source>
        <dbReference type="EMBL" id="KAG2447779.1"/>
    </source>
</evidence>
<keyword evidence="2" id="KW-1133">Transmembrane helix</keyword>
<gene>
    <name evidence="3" type="ORF">HYH02_007236</name>
</gene>
<dbReference type="AlphaFoldDB" id="A0A835WHP1"/>
<protein>
    <submittedName>
        <fullName evidence="3">Uncharacterized protein</fullName>
    </submittedName>
</protein>
<accession>A0A835WHP1</accession>
<organism evidence="3 4">
    <name type="scientific">Chlamydomonas schloesseri</name>
    <dbReference type="NCBI Taxonomy" id="2026947"/>
    <lineage>
        <taxon>Eukaryota</taxon>
        <taxon>Viridiplantae</taxon>
        <taxon>Chlorophyta</taxon>
        <taxon>core chlorophytes</taxon>
        <taxon>Chlorophyceae</taxon>
        <taxon>CS clade</taxon>
        <taxon>Chlamydomonadales</taxon>
        <taxon>Chlamydomonadaceae</taxon>
        <taxon>Chlamydomonas</taxon>
    </lineage>
</organism>
<keyword evidence="2" id="KW-0472">Membrane</keyword>
<keyword evidence="2" id="KW-0812">Transmembrane</keyword>